<feature type="transmembrane region" description="Helical" evidence="9">
    <location>
        <begin position="101"/>
        <end position="121"/>
    </location>
</feature>
<feature type="transmembrane region" description="Helical" evidence="9">
    <location>
        <begin position="72"/>
        <end position="89"/>
    </location>
</feature>
<keyword evidence="4 10" id="KW-0808">Transferase</keyword>
<keyword evidence="7 9" id="KW-0472">Membrane</keyword>
<evidence type="ECO:0000256" key="5">
    <source>
        <dbReference type="ARBA" id="ARBA00022692"/>
    </source>
</evidence>
<feature type="transmembrane region" description="Helical" evidence="9">
    <location>
        <begin position="429"/>
        <end position="449"/>
    </location>
</feature>
<dbReference type="PANTHER" id="PTHR33908">
    <property type="entry name" value="MANNOSYLTRANSFERASE YKCB-RELATED"/>
    <property type="match status" value="1"/>
</dbReference>
<evidence type="ECO:0000256" key="2">
    <source>
        <dbReference type="ARBA" id="ARBA00022475"/>
    </source>
</evidence>
<dbReference type="RefSeq" id="WP_092593548.1">
    <property type="nucleotide sequence ID" value="NZ_FMWL01000035.1"/>
</dbReference>
<evidence type="ECO:0000256" key="8">
    <source>
        <dbReference type="SAM" id="MobiDB-lite"/>
    </source>
</evidence>
<evidence type="ECO:0000256" key="4">
    <source>
        <dbReference type="ARBA" id="ARBA00022679"/>
    </source>
</evidence>
<evidence type="ECO:0000256" key="3">
    <source>
        <dbReference type="ARBA" id="ARBA00022676"/>
    </source>
</evidence>
<evidence type="ECO:0000313" key="11">
    <source>
        <dbReference type="Proteomes" id="UP000199208"/>
    </source>
</evidence>
<evidence type="ECO:0000256" key="6">
    <source>
        <dbReference type="ARBA" id="ARBA00022989"/>
    </source>
</evidence>
<gene>
    <name evidence="10" type="ORF">SAMN03080599_03373</name>
</gene>
<protein>
    <submittedName>
        <fullName evidence="10">Dolichyl-phosphate-mannose-protein mannosyltransferase</fullName>
    </submittedName>
</protein>
<feature type="transmembrane region" description="Helical" evidence="9">
    <location>
        <begin position="175"/>
        <end position="203"/>
    </location>
</feature>
<comment type="subcellular location">
    <subcellularLocation>
        <location evidence="1">Cell membrane</location>
        <topology evidence="1">Multi-pass membrane protein</topology>
    </subcellularLocation>
</comment>
<sequence length="492" mass="55442">MIKRALQHLKNTFRDNPADLVLLAVVLPAAWLLRQWWIETIPTEQLYDFSTYYEVAVNISQGMGYTFLGQPIAFQGMGYSILLGYFLRFMGDTSELTAKYFNVLLSMWTLLMTYLIAWRMSPKRLVRWGALLFMAFMPQQIAYTNAIGTEILSAALLSTLMLVQCSGDLLKGRVQWPLAGALTAALALTKPFYLAYPVAILFYEWLTRKDLKRGLAGALVAAVVMVLIVAPWTYRNYRHFGRLIPVSYNSGLVLYLNNNADNTHGGYMPLDQIKATPELEARIVEHLENGAKSIKLASDLELDLKPAAQAWIKENPGEFAKLGIIRVHSTFFNGSWDVDAWTMNEYKTLETERTEVETLRHLAFFRSINDIVLAVLGGTGLLYFLTNLPLFFRALFSLKRVIGWQAALLMLPVGYNGLMILIYEGQPRYNFNLLFVFVLVAVLAAQKLLDAAGREAQFVEDLPESGVRIKSRTKTRTRSGKSSGTSARPVKS</sequence>
<organism evidence="10 11">
    <name type="scientific">Acidaminobacter hydrogenoformans DSM 2784</name>
    <dbReference type="NCBI Taxonomy" id="1120920"/>
    <lineage>
        <taxon>Bacteria</taxon>
        <taxon>Bacillati</taxon>
        <taxon>Bacillota</taxon>
        <taxon>Clostridia</taxon>
        <taxon>Peptostreptococcales</taxon>
        <taxon>Acidaminobacteraceae</taxon>
        <taxon>Acidaminobacter</taxon>
    </lineage>
</organism>
<evidence type="ECO:0000256" key="1">
    <source>
        <dbReference type="ARBA" id="ARBA00004651"/>
    </source>
</evidence>
<keyword evidence="2" id="KW-1003">Cell membrane</keyword>
<dbReference type="GO" id="GO:0005886">
    <property type="term" value="C:plasma membrane"/>
    <property type="evidence" value="ECO:0007669"/>
    <property type="project" value="UniProtKB-SubCell"/>
</dbReference>
<accession>A0A1G5S6V1</accession>
<keyword evidence="11" id="KW-1185">Reference proteome</keyword>
<feature type="transmembrane region" description="Helical" evidence="9">
    <location>
        <begin position="402"/>
        <end position="422"/>
    </location>
</feature>
<feature type="transmembrane region" description="Helical" evidence="9">
    <location>
        <begin position="141"/>
        <end position="163"/>
    </location>
</feature>
<feature type="compositionally biased region" description="Basic residues" evidence="8">
    <location>
        <begin position="469"/>
        <end position="479"/>
    </location>
</feature>
<dbReference type="Proteomes" id="UP000199208">
    <property type="component" value="Unassembled WGS sequence"/>
</dbReference>
<proteinExistence type="predicted"/>
<keyword evidence="3 10" id="KW-0328">Glycosyltransferase</keyword>
<name>A0A1G5S6V1_9FIRM</name>
<evidence type="ECO:0000256" key="9">
    <source>
        <dbReference type="SAM" id="Phobius"/>
    </source>
</evidence>
<dbReference type="InterPro" id="IPR050297">
    <property type="entry name" value="LipidA_mod_glycosyltrf_83"/>
</dbReference>
<dbReference type="GO" id="GO:0009103">
    <property type="term" value="P:lipopolysaccharide biosynthetic process"/>
    <property type="evidence" value="ECO:0007669"/>
    <property type="project" value="UniProtKB-ARBA"/>
</dbReference>
<evidence type="ECO:0000256" key="7">
    <source>
        <dbReference type="ARBA" id="ARBA00023136"/>
    </source>
</evidence>
<keyword evidence="6 9" id="KW-1133">Transmembrane helix</keyword>
<feature type="transmembrane region" description="Helical" evidence="9">
    <location>
        <begin position="215"/>
        <end position="234"/>
    </location>
</feature>
<dbReference type="PANTHER" id="PTHR33908:SF11">
    <property type="entry name" value="MEMBRANE PROTEIN"/>
    <property type="match status" value="1"/>
</dbReference>
<evidence type="ECO:0000313" key="10">
    <source>
        <dbReference type="EMBL" id="SCZ82104.1"/>
    </source>
</evidence>
<reference evidence="10 11" key="1">
    <citation type="submission" date="2016-10" db="EMBL/GenBank/DDBJ databases">
        <authorList>
            <person name="de Groot N.N."/>
        </authorList>
    </citation>
    <scope>NUCLEOTIDE SEQUENCE [LARGE SCALE GENOMIC DNA]</scope>
    <source>
        <strain evidence="10 11">DSM 2784</strain>
    </source>
</reference>
<feature type="region of interest" description="Disordered" evidence="8">
    <location>
        <begin position="469"/>
        <end position="492"/>
    </location>
</feature>
<feature type="transmembrane region" description="Helical" evidence="9">
    <location>
        <begin position="20"/>
        <end position="38"/>
    </location>
</feature>
<dbReference type="EMBL" id="FMWL01000035">
    <property type="protein sequence ID" value="SCZ82104.1"/>
    <property type="molecule type" value="Genomic_DNA"/>
</dbReference>
<dbReference type="OrthoDB" id="136232at2"/>
<dbReference type="STRING" id="1120920.SAMN03080599_03373"/>
<dbReference type="AlphaFoldDB" id="A0A1G5S6V1"/>
<feature type="transmembrane region" description="Helical" evidence="9">
    <location>
        <begin position="371"/>
        <end position="396"/>
    </location>
</feature>
<dbReference type="GO" id="GO:0016763">
    <property type="term" value="F:pentosyltransferase activity"/>
    <property type="evidence" value="ECO:0007669"/>
    <property type="project" value="TreeGrafter"/>
</dbReference>
<keyword evidence="5 9" id="KW-0812">Transmembrane</keyword>